<evidence type="ECO:0000313" key="3">
    <source>
        <dbReference type="Proteomes" id="UP001632038"/>
    </source>
</evidence>
<reference evidence="3" key="1">
    <citation type="journal article" date="2024" name="IScience">
        <title>Strigolactones Initiate the Formation of Haustorium-like Structures in Castilleja.</title>
        <authorList>
            <person name="Buerger M."/>
            <person name="Peterson D."/>
            <person name="Chory J."/>
        </authorList>
    </citation>
    <scope>NUCLEOTIDE SEQUENCE [LARGE SCALE GENOMIC DNA]</scope>
</reference>
<dbReference type="EMBL" id="JAVIJP010000009">
    <property type="protein sequence ID" value="KAL3647568.1"/>
    <property type="molecule type" value="Genomic_DNA"/>
</dbReference>
<proteinExistence type="predicted"/>
<sequence>MLFKSTMIKAWNITGKVSTNQLGDNKMAFVFAEEKDMSKVLNNTWTFRDHQTVITWWPPDEAQTDVNLEKARFWVHFFGIPVTFINKENAEAIGNEIGTFVRSDLHSPVSCSEMA</sequence>
<gene>
    <name evidence="2" type="ORF">CASFOL_008536</name>
</gene>
<name>A0ABD3DZI9_9LAMI</name>
<keyword evidence="3" id="KW-1185">Reference proteome</keyword>
<evidence type="ECO:0000313" key="2">
    <source>
        <dbReference type="EMBL" id="KAL3647568.1"/>
    </source>
</evidence>
<dbReference type="InterPro" id="IPR040256">
    <property type="entry name" value="At4g02000-like"/>
</dbReference>
<dbReference type="PANTHER" id="PTHR31286">
    <property type="entry name" value="GLYCINE-RICH CELL WALL STRUCTURAL PROTEIN 1.8-LIKE"/>
    <property type="match status" value="1"/>
</dbReference>
<comment type="caution">
    <text evidence="2">The sequence shown here is derived from an EMBL/GenBank/DDBJ whole genome shotgun (WGS) entry which is preliminary data.</text>
</comment>
<feature type="domain" description="DUF4283" evidence="1">
    <location>
        <begin position="4"/>
        <end position="62"/>
    </location>
</feature>
<protein>
    <recommendedName>
        <fullName evidence="1">DUF4283 domain-containing protein</fullName>
    </recommendedName>
</protein>
<dbReference type="Proteomes" id="UP001632038">
    <property type="component" value="Unassembled WGS sequence"/>
</dbReference>
<organism evidence="2 3">
    <name type="scientific">Castilleja foliolosa</name>
    <dbReference type="NCBI Taxonomy" id="1961234"/>
    <lineage>
        <taxon>Eukaryota</taxon>
        <taxon>Viridiplantae</taxon>
        <taxon>Streptophyta</taxon>
        <taxon>Embryophyta</taxon>
        <taxon>Tracheophyta</taxon>
        <taxon>Spermatophyta</taxon>
        <taxon>Magnoliopsida</taxon>
        <taxon>eudicotyledons</taxon>
        <taxon>Gunneridae</taxon>
        <taxon>Pentapetalae</taxon>
        <taxon>asterids</taxon>
        <taxon>lamiids</taxon>
        <taxon>Lamiales</taxon>
        <taxon>Orobanchaceae</taxon>
        <taxon>Pedicularideae</taxon>
        <taxon>Castillejinae</taxon>
        <taxon>Castilleja</taxon>
    </lineage>
</organism>
<dbReference type="AlphaFoldDB" id="A0ABD3DZI9"/>
<dbReference type="InterPro" id="IPR025558">
    <property type="entry name" value="DUF4283"/>
</dbReference>
<evidence type="ECO:0000259" key="1">
    <source>
        <dbReference type="Pfam" id="PF14111"/>
    </source>
</evidence>
<dbReference type="Pfam" id="PF14111">
    <property type="entry name" value="DUF4283"/>
    <property type="match status" value="1"/>
</dbReference>
<dbReference type="PANTHER" id="PTHR31286:SF167">
    <property type="entry name" value="OS09G0268800 PROTEIN"/>
    <property type="match status" value="1"/>
</dbReference>
<accession>A0ABD3DZI9</accession>